<reference evidence="2" key="1">
    <citation type="submission" date="2022-11" db="EMBL/GenBank/DDBJ databases">
        <title>Minimal conservation of predation-associated metabolite biosynthetic gene clusters underscores biosynthetic potential of Myxococcota including descriptions for ten novel species: Archangium lansinium sp. nov., Myxococcus landrumus sp. nov., Nannocystis bai.</title>
        <authorList>
            <person name="Ahearne A."/>
            <person name="Stevens C."/>
            <person name="Phillips K."/>
        </authorList>
    </citation>
    <scope>NUCLEOTIDE SEQUENCE</scope>
    <source>
        <strain evidence="2">Na p29</strain>
    </source>
</reference>
<evidence type="ECO:0000313" key="3">
    <source>
        <dbReference type="Proteomes" id="UP001150924"/>
    </source>
</evidence>
<feature type="compositionally biased region" description="Basic and acidic residues" evidence="1">
    <location>
        <begin position="125"/>
        <end position="139"/>
    </location>
</feature>
<feature type="compositionally biased region" description="Basic and acidic residues" evidence="1">
    <location>
        <begin position="11"/>
        <end position="22"/>
    </location>
</feature>
<accession>A0A9X3EZL9</accession>
<feature type="region of interest" description="Disordered" evidence="1">
    <location>
        <begin position="121"/>
        <end position="151"/>
    </location>
</feature>
<feature type="region of interest" description="Disordered" evidence="1">
    <location>
        <begin position="342"/>
        <end position="370"/>
    </location>
</feature>
<keyword evidence="3" id="KW-1185">Reference proteome</keyword>
<feature type="region of interest" description="Disordered" evidence="1">
    <location>
        <begin position="1"/>
        <end position="25"/>
    </location>
</feature>
<gene>
    <name evidence="2" type="ORF">OV079_48530</name>
</gene>
<proteinExistence type="predicted"/>
<protein>
    <submittedName>
        <fullName evidence="2">Uncharacterized protein</fullName>
    </submittedName>
</protein>
<dbReference type="EMBL" id="JAPNKE010000002">
    <property type="protein sequence ID" value="MCY1013252.1"/>
    <property type="molecule type" value="Genomic_DNA"/>
</dbReference>
<evidence type="ECO:0000256" key="1">
    <source>
        <dbReference type="SAM" id="MobiDB-lite"/>
    </source>
</evidence>
<organism evidence="2 3">
    <name type="scientific">Nannocystis pusilla</name>
    <dbReference type="NCBI Taxonomy" id="889268"/>
    <lineage>
        <taxon>Bacteria</taxon>
        <taxon>Pseudomonadati</taxon>
        <taxon>Myxococcota</taxon>
        <taxon>Polyangia</taxon>
        <taxon>Nannocystales</taxon>
        <taxon>Nannocystaceae</taxon>
        <taxon>Nannocystis</taxon>
    </lineage>
</organism>
<dbReference type="Proteomes" id="UP001150924">
    <property type="component" value="Unassembled WGS sequence"/>
</dbReference>
<feature type="compositionally biased region" description="Basic residues" evidence="1">
    <location>
        <begin position="351"/>
        <end position="361"/>
    </location>
</feature>
<evidence type="ECO:0000313" key="2">
    <source>
        <dbReference type="EMBL" id="MCY1013252.1"/>
    </source>
</evidence>
<name>A0A9X3EZL9_9BACT</name>
<dbReference type="AlphaFoldDB" id="A0A9X3EZL9"/>
<comment type="caution">
    <text evidence="2">The sequence shown here is derived from an EMBL/GenBank/DDBJ whole genome shotgun (WGS) entry which is preliminary data.</text>
</comment>
<feature type="compositionally biased region" description="Low complexity" evidence="1">
    <location>
        <begin position="140"/>
        <end position="150"/>
    </location>
</feature>
<sequence length="370" mass="41143">MPAAPGDSGVEADRARRDRLQDVEQVQAQGRRRRLLVLDVDVEAVPQLGPRARVRRQQRREVVGARDREAGRLERLADGAIVAGVQRRDLLERHAPCRLQLGVRLQRHRLGPLDARLQRPDLAALDEHPRARRQRELEARAASARPQRQQARARRRDLELLEVVAVGPAVLVGVGVRHLSVEPGAQVHRRARAFDLDLQLLRRQVRLPEVDQPPLGQRRPPAAHLEADPTDEQPLAQIELLAIFVHLRPRQREPLALGEADVDAEPVGEIDETLVVQRLPVDHAGLVIVETGAVRARIMRPAGGRPGDRAAGDEVAVAERAQGLALPLVLLVERLVDDRPRRQPGPVAVVRAHRTRSRPPRARSSCPRSG</sequence>